<evidence type="ECO:0000313" key="2">
    <source>
        <dbReference type="Proteomes" id="UP001057402"/>
    </source>
</evidence>
<reference evidence="2" key="1">
    <citation type="journal article" date="2023" name="Front. Plant Sci.">
        <title>Chromosomal-level genome assembly of Melastoma candidum provides insights into trichome evolution.</title>
        <authorList>
            <person name="Zhong Y."/>
            <person name="Wu W."/>
            <person name="Sun C."/>
            <person name="Zou P."/>
            <person name="Liu Y."/>
            <person name="Dai S."/>
            <person name="Zhou R."/>
        </authorList>
    </citation>
    <scope>NUCLEOTIDE SEQUENCE [LARGE SCALE GENOMIC DNA]</scope>
</reference>
<evidence type="ECO:0000313" key="1">
    <source>
        <dbReference type="EMBL" id="KAI4378913.1"/>
    </source>
</evidence>
<gene>
    <name evidence="1" type="ORF">MLD38_016332</name>
</gene>
<name>A0ACB9RIX9_9MYRT</name>
<keyword evidence="2" id="KW-1185">Reference proteome</keyword>
<proteinExistence type="predicted"/>
<accession>A0ACB9RIX9</accession>
<dbReference type="EMBL" id="CM042883">
    <property type="protein sequence ID" value="KAI4378913.1"/>
    <property type="molecule type" value="Genomic_DNA"/>
</dbReference>
<organism evidence="1 2">
    <name type="scientific">Melastoma candidum</name>
    <dbReference type="NCBI Taxonomy" id="119954"/>
    <lineage>
        <taxon>Eukaryota</taxon>
        <taxon>Viridiplantae</taxon>
        <taxon>Streptophyta</taxon>
        <taxon>Embryophyta</taxon>
        <taxon>Tracheophyta</taxon>
        <taxon>Spermatophyta</taxon>
        <taxon>Magnoliopsida</taxon>
        <taxon>eudicotyledons</taxon>
        <taxon>Gunneridae</taxon>
        <taxon>Pentapetalae</taxon>
        <taxon>rosids</taxon>
        <taxon>malvids</taxon>
        <taxon>Myrtales</taxon>
        <taxon>Melastomataceae</taxon>
        <taxon>Melastomatoideae</taxon>
        <taxon>Melastomateae</taxon>
        <taxon>Melastoma</taxon>
    </lineage>
</organism>
<comment type="caution">
    <text evidence="1">The sequence shown here is derived from an EMBL/GenBank/DDBJ whole genome shotgun (WGS) entry which is preliminary data.</text>
</comment>
<protein>
    <submittedName>
        <fullName evidence="1">Uncharacterized protein</fullName>
    </submittedName>
</protein>
<sequence length="430" mass="46307">MDRYGASQQEPPRRDPSSDSGIEERMWQLDLGSGSKPYPSRPDEADCIYYLRTGYCGYGARCRFNHPPDRALVLGTARSEAVQYPERIGQPICQYYMRTGSCKFGTSCKFHHPKQGIGPSAPAALNYHGYPLRPGAKECAYYMKTGQCKFGATCKFDHPQPAGIPIPTPVAQSQITTVHATMVPSAVYPHVPSPSMHPSQQYPLVVPRASLYSSYGTVTYGPVMFPPGVVPYPGWSPYQAVTSPSSQPSSASTSAFGPTPYPRSVSTITGTIQPSVSSSGASSGVQQEPLLPERPGQPDCQHYLRRGYCKYGSSCRYHHPSDVAAREAVVVHSPVGLPLRPDAPVCSHYARHGICRYGQACRFHHPMGTLSYSPSASSLSDMPVAPYPVGSSPGTLAPSFSSSELRVGSIIWRTDAMSSQSAGSGSAQAE</sequence>
<dbReference type="Proteomes" id="UP001057402">
    <property type="component" value="Chromosome 4"/>
</dbReference>